<organism evidence="2 3">
    <name type="scientific">Acidithiobacillus ferrooxidans</name>
    <name type="common">Thiobacillus ferrooxidans</name>
    <dbReference type="NCBI Taxonomy" id="920"/>
    <lineage>
        <taxon>Bacteria</taxon>
        <taxon>Pseudomonadati</taxon>
        <taxon>Pseudomonadota</taxon>
        <taxon>Acidithiobacillia</taxon>
        <taxon>Acidithiobacillales</taxon>
        <taxon>Acidithiobacillaceae</taxon>
        <taxon>Acidithiobacillus</taxon>
    </lineage>
</organism>
<name>A0A179BNG3_ACIFR</name>
<evidence type="ECO:0000256" key="1">
    <source>
        <dbReference type="SAM" id="Phobius"/>
    </source>
</evidence>
<dbReference type="Pfam" id="PF05309">
    <property type="entry name" value="TraE"/>
    <property type="match status" value="1"/>
</dbReference>
<comment type="caution">
    <text evidence="2">The sequence shown here is derived from an EMBL/GenBank/DDBJ whole genome shotgun (WGS) entry which is preliminary data.</text>
</comment>
<keyword evidence="1" id="KW-1133">Transmembrane helix</keyword>
<evidence type="ECO:0000313" key="3">
    <source>
        <dbReference type="Proteomes" id="UP000078302"/>
    </source>
</evidence>
<accession>A0A179BNG3</accession>
<keyword evidence="1" id="KW-0472">Membrane</keyword>
<reference evidence="2 3" key="1">
    <citation type="submission" date="2016-04" db="EMBL/GenBank/DDBJ databases">
        <title>Acidithiobacillus ferrooxidans genome sequencing and assembly.</title>
        <authorList>
            <person name="Zhou Z."/>
        </authorList>
    </citation>
    <scope>NUCLEOTIDE SEQUENCE [LARGE SCALE GENOMIC DNA]</scope>
    <source>
        <strain evidence="2 3">BY0502</strain>
    </source>
</reference>
<proteinExistence type="predicted"/>
<keyword evidence="1" id="KW-0812">Transmembrane</keyword>
<dbReference type="InterPro" id="IPR007973">
    <property type="entry name" value="Pilus_assembly_TraE"/>
</dbReference>
<sequence length="216" mass="24226">MSSQEEGDNFDPEEWTKGRFIGFMAAVESVISFQRLFLIIFGVTILALVALLWKADNALTKVVRNTPVMVIPGARSGLYTPGISADNVKNLALYMIQLPLNITPKTVSDRYREFERFLSPGELMKFQEEKPRIMASIHMHDESRVFVASTYTLKNVGDNRYKFTADGVYQIFSGDLTLGSPAERVTMDFSVEESATPHNPYGVKITNFNVAKRGAQ</sequence>
<keyword evidence="3" id="KW-1185">Reference proteome</keyword>
<dbReference type="AlphaFoldDB" id="A0A179BNG3"/>
<dbReference type="Proteomes" id="UP000078302">
    <property type="component" value="Unassembled WGS sequence"/>
</dbReference>
<gene>
    <name evidence="2" type="ORF">A4H96_00775</name>
</gene>
<protein>
    <submittedName>
        <fullName evidence="2">Uncharacterized protein</fullName>
    </submittedName>
</protein>
<evidence type="ECO:0000313" key="2">
    <source>
        <dbReference type="EMBL" id="OAP93307.1"/>
    </source>
</evidence>
<dbReference type="EMBL" id="LVXZ01000012">
    <property type="protein sequence ID" value="OAP93307.1"/>
    <property type="molecule type" value="Genomic_DNA"/>
</dbReference>
<feature type="transmembrane region" description="Helical" evidence="1">
    <location>
        <begin position="33"/>
        <end position="53"/>
    </location>
</feature>
<dbReference type="RefSeq" id="WP_064217808.1">
    <property type="nucleotide sequence ID" value="NZ_LVXZ01000012.1"/>
</dbReference>